<dbReference type="RefSeq" id="WP_390305804.1">
    <property type="nucleotide sequence ID" value="NZ_JBHRRZ010000015.1"/>
</dbReference>
<evidence type="ECO:0000259" key="3">
    <source>
        <dbReference type="Pfam" id="PF07261"/>
    </source>
</evidence>
<protein>
    <submittedName>
        <fullName evidence="5">Replication initiation and membrane attachment family protein</fullName>
    </submittedName>
</protein>
<dbReference type="InterPro" id="IPR058660">
    <property type="entry name" value="WHD_DnaB"/>
</dbReference>
<keyword evidence="6" id="KW-1185">Reference proteome</keyword>
<feature type="compositionally biased region" description="Basic and acidic residues" evidence="2">
    <location>
        <begin position="420"/>
        <end position="435"/>
    </location>
</feature>
<feature type="region of interest" description="Disordered" evidence="2">
    <location>
        <begin position="379"/>
        <end position="444"/>
    </location>
</feature>
<evidence type="ECO:0000256" key="2">
    <source>
        <dbReference type="SAM" id="MobiDB-lite"/>
    </source>
</evidence>
<reference evidence="6" key="1">
    <citation type="journal article" date="2019" name="Int. J. Syst. Evol. Microbiol.">
        <title>The Global Catalogue of Microorganisms (GCM) 10K type strain sequencing project: providing services to taxonomists for standard genome sequencing and annotation.</title>
        <authorList>
            <consortium name="The Broad Institute Genomics Platform"/>
            <consortium name="The Broad Institute Genome Sequencing Center for Infectious Disease"/>
            <person name="Wu L."/>
            <person name="Ma J."/>
        </authorList>
    </citation>
    <scope>NUCLEOTIDE SEQUENCE [LARGE SCALE GENOMIC DNA]</scope>
    <source>
        <strain evidence="6">KCTC 13193</strain>
    </source>
</reference>
<comment type="similarity">
    <text evidence="1">Belongs to the DnaB/DnaD family.</text>
</comment>
<sequence>MNLIGKILPVEGYHVELKQNLPADYVKSLTHLYQPLIGIQATMLYQTLLNEVDLQHQTDPQTHHTLMNYMNLPLDEIYQARRKLEGIGLMKTYKKSAEPHNIYTYQLHSPFSPVDFFKDAMLTQLLYHHIGKDKFNLLKNHYHEKPSAERGENVTAAFDQVFQTFTPSREYVHAPEPTPFSADRKEEADFSWMEDMLKQRMIPVTNVLTGETRKLINQMMQLYDLAAHEVDKAVLWSLNEENTLNAEEFKAACHDLFKSKNHSTAIHLETKVNKRTEDVQQDKPLTKEEQLVRHLETISPKQLLEDLSSGNHASEQDLKVIRDIMTSQGLPSPVMNVLIHYVLLQTNMKLSKAYLEKIASHWSRANLKSAKEAMAFAKKEKEKYEKSKTKRRNSRKPVQEEIVPEWFKNRHNKQRAAEPNQEKDNSGEEQEKIEALLRQISSKK</sequence>
<dbReference type="EMBL" id="JBHRRZ010000015">
    <property type="protein sequence ID" value="MFC2948620.1"/>
    <property type="molecule type" value="Genomic_DNA"/>
</dbReference>
<evidence type="ECO:0000313" key="6">
    <source>
        <dbReference type="Proteomes" id="UP001595387"/>
    </source>
</evidence>
<dbReference type="Proteomes" id="UP001595387">
    <property type="component" value="Unassembled WGS sequence"/>
</dbReference>
<name>A0ABV7A771_9BACI</name>
<feature type="domain" description="DnaB/C C-terminal" evidence="3">
    <location>
        <begin position="310"/>
        <end position="375"/>
    </location>
</feature>
<evidence type="ECO:0000259" key="4">
    <source>
        <dbReference type="Pfam" id="PF25888"/>
    </source>
</evidence>
<evidence type="ECO:0000313" key="5">
    <source>
        <dbReference type="EMBL" id="MFC2948620.1"/>
    </source>
</evidence>
<dbReference type="InterPro" id="IPR006343">
    <property type="entry name" value="DnaB/C_C"/>
</dbReference>
<comment type="caution">
    <text evidence="5">The sequence shown here is derived from an EMBL/GenBank/DDBJ whole genome shotgun (WGS) entry which is preliminary data.</text>
</comment>
<evidence type="ECO:0000256" key="1">
    <source>
        <dbReference type="ARBA" id="ARBA00093462"/>
    </source>
</evidence>
<proteinExistence type="inferred from homology"/>
<gene>
    <name evidence="5" type="ORF">ACFODW_09740</name>
</gene>
<organism evidence="5 6">
    <name type="scientific">Virgibacillus sediminis</name>
    <dbReference type="NCBI Taxonomy" id="202260"/>
    <lineage>
        <taxon>Bacteria</taxon>
        <taxon>Bacillati</taxon>
        <taxon>Bacillota</taxon>
        <taxon>Bacilli</taxon>
        <taxon>Bacillales</taxon>
        <taxon>Bacillaceae</taxon>
        <taxon>Virgibacillus</taxon>
    </lineage>
</organism>
<accession>A0ABV7A771</accession>
<feature type="domain" description="Replicative helicase loading/DNA remodeling protein DnaB N-terminal winged helix" evidence="4">
    <location>
        <begin position="18"/>
        <end position="227"/>
    </location>
</feature>
<dbReference type="Pfam" id="PF07261">
    <property type="entry name" value="DnaB_2"/>
    <property type="match status" value="1"/>
</dbReference>
<dbReference type="Pfam" id="PF25888">
    <property type="entry name" value="WHD_DnaB"/>
    <property type="match status" value="1"/>
</dbReference>